<dbReference type="InterPro" id="IPR003734">
    <property type="entry name" value="DUF155"/>
</dbReference>
<gene>
    <name evidence="3" type="ORF">SJPD1_2182</name>
</gene>
<name>A0A290HXA0_9BACT</name>
<accession>A0A290HXA0</accession>
<dbReference type="PANTHER" id="PTHR16255:SF6">
    <property type="entry name" value="PROTEIN RETARDED ROOT GROWTH-LIKE"/>
    <property type="match status" value="1"/>
</dbReference>
<dbReference type="KEGG" id="sulj:SJPD1_2182"/>
<sequence>MSSSFSLVSISLPTPFAKHEIETLLDCSLKKGIEKAFYWQYRETFLVYTQFNVLTFINWGKESIYKALTKLGLKHADTFEQHTIFQDYPILIDPDLDVTCKVSNERIILKEPLSLYLIIIALVVSQSVGLEKYEQDLNVHFDKSQQLLDLTQSYALLKRSKLIEFARTLMNIQHGMVSDLLLLDKPNILWDNEEAENLYNRLSSTLELKDRFEIVEHKLTHLKEDISMSLDLFNQKHSEFLEWIIIGLIGFEIVMGLIEFFKH</sequence>
<dbReference type="EMBL" id="CP023275">
    <property type="protein sequence ID" value="ATB70280.1"/>
    <property type="molecule type" value="Genomic_DNA"/>
</dbReference>
<keyword evidence="1" id="KW-0812">Transmembrane</keyword>
<evidence type="ECO:0000259" key="2">
    <source>
        <dbReference type="Pfam" id="PF02582"/>
    </source>
</evidence>
<feature type="domain" description="DUF155" evidence="2">
    <location>
        <begin position="55"/>
        <end position="215"/>
    </location>
</feature>
<dbReference type="AlphaFoldDB" id="A0A290HXA0"/>
<evidence type="ECO:0000313" key="4">
    <source>
        <dbReference type="Proteomes" id="UP000217349"/>
    </source>
</evidence>
<dbReference type="InterPro" id="IPR051624">
    <property type="entry name" value="RMD1/Sad1-interacting"/>
</dbReference>
<dbReference type="OrthoDB" id="5338490at2"/>
<evidence type="ECO:0000313" key="3">
    <source>
        <dbReference type="EMBL" id="ATB70280.1"/>
    </source>
</evidence>
<dbReference type="RefSeq" id="WP_096047182.1">
    <property type="nucleotide sequence ID" value="NZ_CP023275.1"/>
</dbReference>
<protein>
    <recommendedName>
        <fullName evidence="2">DUF155 domain-containing protein</fullName>
    </recommendedName>
</protein>
<dbReference type="PANTHER" id="PTHR16255">
    <property type="entry name" value="REQUIRED FOR MEIOTIC NUCLEAR DIVISION PROTEIN 1 HOMOLOG"/>
    <property type="match status" value="1"/>
</dbReference>
<dbReference type="Proteomes" id="UP000217349">
    <property type="component" value="Chromosome"/>
</dbReference>
<dbReference type="Pfam" id="PF02582">
    <property type="entry name" value="DUF155"/>
    <property type="match status" value="1"/>
</dbReference>
<evidence type="ECO:0000256" key="1">
    <source>
        <dbReference type="SAM" id="Phobius"/>
    </source>
</evidence>
<organism evidence="3 4">
    <name type="scientific">Sulfurospirillum diekertiae</name>
    <dbReference type="NCBI Taxonomy" id="1854492"/>
    <lineage>
        <taxon>Bacteria</taxon>
        <taxon>Pseudomonadati</taxon>
        <taxon>Campylobacterota</taxon>
        <taxon>Epsilonproteobacteria</taxon>
        <taxon>Campylobacterales</taxon>
        <taxon>Sulfurospirillaceae</taxon>
        <taxon>Sulfurospirillum</taxon>
    </lineage>
</organism>
<keyword evidence="1" id="KW-1133">Transmembrane helix</keyword>
<proteinExistence type="predicted"/>
<keyword evidence="1" id="KW-0472">Membrane</keyword>
<feature type="transmembrane region" description="Helical" evidence="1">
    <location>
        <begin position="240"/>
        <end position="261"/>
    </location>
</feature>
<reference evidence="4" key="1">
    <citation type="submission" date="2017-09" db="EMBL/GenBank/DDBJ databases">
        <title>The complete genome of Sulfurospirillum sp. JPD-1.</title>
        <authorList>
            <person name="Goris T."/>
        </authorList>
    </citation>
    <scope>NUCLEOTIDE SEQUENCE [LARGE SCALE GENOMIC DNA]</scope>
    <source>
        <strain evidence="4">JPD-1</strain>
    </source>
</reference>